<evidence type="ECO:0000256" key="5">
    <source>
        <dbReference type="HAMAP-Rule" id="MF_00209"/>
    </source>
</evidence>
<comment type="cofactor">
    <cofactor evidence="1 5">
        <name>Mg(2+)</name>
        <dbReference type="ChEBI" id="CHEBI:18420"/>
    </cofactor>
</comment>
<feature type="binding site" evidence="5">
    <location>
        <position position="66"/>
    </location>
    <ligand>
        <name>Mg(2+)</name>
        <dbReference type="ChEBI" id="CHEBI:18420"/>
        <label>1</label>
    </ligand>
</feature>
<sequence>MDFNLIPAGAEPPKEVNAIIEIPAQSSPVKYEADKKLGLLRVDRIMSAGLRYPQNYGFIPQTLARDGDPLDIIVIAPFELERLALIACRPVGLLNMTDQAGPDEKVIAVPIDSVCPATSHIRRLDDVGAYLLNQLQFFFEHYKLLEPGKWVKFEGWGDVKDAERAIEAAILAYAGHDGEPLQNGK</sequence>
<evidence type="ECO:0000313" key="6">
    <source>
        <dbReference type="EMBL" id="VWB29428.1"/>
    </source>
</evidence>
<dbReference type="RefSeq" id="WP_060175025.1">
    <property type="nucleotide sequence ID" value="NZ_CABVPP010000005.1"/>
</dbReference>
<dbReference type="GO" id="GO:0004427">
    <property type="term" value="F:inorganic diphosphate phosphatase activity"/>
    <property type="evidence" value="ECO:0007669"/>
    <property type="project" value="UniProtKB-UniRule"/>
</dbReference>
<comment type="function">
    <text evidence="5">Catalyzes the hydrolysis of inorganic pyrophosphate (PPi) forming two phosphate ions.</text>
</comment>
<name>A0A6P2IEP2_9BURK</name>
<feature type="binding site" evidence="5">
    <location>
        <position position="56"/>
    </location>
    <ligand>
        <name>substrate</name>
    </ligand>
</feature>
<comment type="catalytic activity">
    <reaction evidence="5">
        <text>diphosphate + H2O = 2 phosphate + H(+)</text>
        <dbReference type="Rhea" id="RHEA:24576"/>
        <dbReference type="ChEBI" id="CHEBI:15377"/>
        <dbReference type="ChEBI" id="CHEBI:15378"/>
        <dbReference type="ChEBI" id="CHEBI:33019"/>
        <dbReference type="ChEBI" id="CHEBI:43474"/>
        <dbReference type="EC" id="3.6.1.1"/>
    </reaction>
</comment>
<comment type="subunit">
    <text evidence="5">Homohexamer.</text>
</comment>
<dbReference type="EMBL" id="CABVPP010000005">
    <property type="protein sequence ID" value="VWB29428.1"/>
    <property type="molecule type" value="Genomic_DNA"/>
</dbReference>
<feature type="binding site" evidence="5">
    <location>
        <position position="71"/>
    </location>
    <ligand>
        <name>Mg(2+)</name>
        <dbReference type="ChEBI" id="CHEBI:18420"/>
        <label>1</label>
    </ligand>
</feature>
<feature type="binding site" evidence="5">
    <location>
        <position position="44"/>
    </location>
    <ligand>
        <name>substrate</name>
    </ligand>
</feature>
<keyword evidence="2 5" id="KW-0479">Metal-binding</keyword>
<dbReference type="GO" id="GO:0005737">
    <property type="term" value="C:cytoplasm"/>
    <property type="evidence" value="ECO:0007669"/>
    <property type="project" value="UniProtKB-SubCell"/>
</dbReference>
<keyword evidence="3 5" id="KW-0378">Hydrolase</keyword>
<feature type="binding site" evidence="5">
    <location>
        <position position="71"/>
    </location>
    <ligand>
        <name>Mg(2+)</name>
        <dbReference type="ChEBI" id="CHEBI:18420"/>
        <label>2</label>
    </ligand>
</feature>
<dbReference type="SUPFAM" id="SSF50324">
    <property type="entry name" value="Inorganic pyrophosphatase"/>
    <property type="match status" value="1"/>
</dbReference>
<proteinExistence type="inferred from homology"/>
<organism evidence="6 7">
    <name type="scientific">Burkholderia pseudomultivorans</name>
    <dbReference type="NCBI Taxonomy" id="1207504"/>
    <lineage>
        <taxon>Bacteria</taxon>
        <taxon>Pseudomonadati</taxon>
        <taxon>Pseudomonadota</taxon>
        <taxon>Betaproteobacteria</taxon>
        <taxon>Burkholderiales</taxon>
        <taxon>Burkholderiaceae</taxon>
        <taxon>Burkholderia</taxon>
        <taxon>Burkholderia cepacia complex</taxon>
    </lineage>
</organism>
<evidence type="ECO:0000313" key="7">
    <source>
        <dbReference type="Proteomes" id="UP000494162"/>
    </source>
</evidence>
<feature type="binding site" evidence="5">
    <location>
        <position position="30"/>
    </location>
    <ligand>
        <name>substrate</name>
    </ligand>
</feature>
<dbReference type="NCBIfam" id="NF002317">
    <property type="entry name" value="PRK01250.1"/>
    <property type="match status" value="1"/>
</dbReference>
<dbReference type="InterPro" id="IPR008162">
    <property type="entry name" value="Pyrophosphatase"/>
</dbReference>
<dbReference type="CDD" id="cd00412">
    <property type="entry name" value="pyrophosphatase"/>
    <property type="match status" value="1"/>
</dbReference>
<protein>
    <recommendedName>
        <fullName evidence="5">Inorganic pyrophosphatase</fullName>
        <ecNumber evidence="5">3.6.1.1</ecNumber>
    </recommendedName>
    <alternativeName>
        <fullName evidence="5">Pyrophosphate phospho-hydrolase</fullName>
        <shortName evidence="5">PPase</shortName>
    </alternativeName>
</protein>
<dbReference type="PANTHER" id="PTHR10286">
    <property type="entry name" value="INORGANIC PYROPHOSPHATASE"/>
    <property type="match status" value="1"/>
</dbReference>
<evidence type="ECO:0000256" key="4">
    <source>
        <dbReference type="ARBA" id="ARBA00022842"/>
    </source>
</evidence>
<dbReference type="GO" id="GO:0006796">
    <property type="term" value="P:phosphate-containing compound metabolic process"/>
    <property type="evidence" value="ECO:0007669"/>
    <property type="project" value="InterPro"/>
</dbReference>
<dbReference type="GO" id="GO:0000287">
    <property type="term" value="F:magnesium ion binding"/>
    <property type="evidence" value="ECO:0007669"/>
    <property type="project" value="UniProtKB-UniRule"/>
</dbReference>
<evidence type="ECO:0000256" key="3">
    <source>
        <dbReference type="ARBA" id="ARBA00022801"/>
    </source>
</evidence>
<dbReference type="GeneID" id="93168291"/>
<evidence type="ECO:0000256" key="1">
    <source>
        <dbReference type="ARBA" id="ARBA00001946"/>
    </source>
</evidence>
<dbReference type="Pfam" id="PF00719">
    <property type="entry name" value="Pyrophosphatase"/>
    <property type="match status" value="1"/>
</dbReference>
<comment type="similarity">
    <text evidence="5">Belongs to the PPase family.</text>
</comment>
<reference evidence="6 7" key="1">
    <citation type="submission" date="2019-09" db="EMBL/GenBank/DDBJ databases">
        <authorList>
            <person name="Depoorter E."/>
        </authorList>
    </citation>
    <scope>NUCLEOTIDE SEQUENCE [LARGE SCALE GENOMIC DNA]</scope>
    <source>
        <strain evidence="6">LMG 26883</strain>
    </source>
</reference>
<dbReference type="PROSITE" id="PS00387">
    <property type="entry name" value="PPASE"/>
    <property type="match status" value="1"/>
</dbReference>
<feature type="binding site" evidence="5">
    <location>
        <position position="103"/>
    </location>
    <ligand>
        <name>Mg(2+)</name>
        <dbReference type="ChEBI" id="CHEBI:18420"/>
        <label>1</label>
    </ligand>
</feature>
<evidence type="ECO:0000256" key="2">
    <source>
        <dbReference type="ARBA" id="ARBA00022723"/>
    </source>
</evidence>
<dbReference type="Gene3D" id="3.90.80.10">
    <property type="entry name" value="Inorganic pyrophosphatase"/>
    <property type="match status" value="1"/>
</dbReference>
<feature type="binding site" evidence="5">
    <location>
        <position position="142"/>
    </location>
    <ligand>
        <name>substrate</name>
    </ligand>
</feature>
<comment type="subcellular location">
    <subcellularLocation>
        <location evidence="5">Cytoplasm</location>
    </subcellularLocation>
</comment>
<accession>A0A6P2IEP2</accession>
<dbReference type="InterPro" id="IPR036649">
    <property type="entry name" value="Pyrophosphatase_sf"/>
</dbReference>
<keyword evidence="5" id="KW-0963">Cytoplasm</keyword>
<keyword evidence="4 5" id="KW-0460">Magnesium</keyword>
<dbReference type="AlphaFoldDB" id="A0A6P2IEP2"/>
<dbReference type="Proteomes" id="UP000494162">
    <property type="component" value="Unassembled WGS sequence"/>
</dbReference>
<dbReference type="EC" id="3.6.1.1" evidence="5"/>
<gene>
    <name evidence="5" type="primary">ppa</name>
    <name evidence="6" type="ORF">BPS26883_01266</name>
</gene>
<dbReference type="HAMAP" id="MF_00209">
    <property type="entry name" value="Inorganic_PPase"/>
    <property type="match status" value="1"/>
</dbReference>